<dbReference type="Proteomes" id="UP000576480">
    <property type="component" value="Unassembled WGS sequence"/>
</dbReference>
<reference evidence="5 6" key="1">
    <citation type="journal article" date="2020" name="Front. Microbiol.">
        <title>Single-cell genomics of novel Actinobacteria with the Wood-Ljungdahl pathway discovered in a serpentinizing system.</title>
        <authorList>
            <person name="Merino N."/>
            <person name="Kawai M."/>
            <person name="Boyd E.S."/>
            <person name="Colman D.R."/>
            <person name="McGlynn S.E."/>
            <person name="Nealson K.H."/>
            <person name="Kurokawa K."/>
            <person name="Hongoh Y."/>
        </authorList>
    </citation>
    <scope>NUCLEOTIDE SEQUENCE [LARGE SCALE GENOMIC DNA]</scope>
    <source>
        <strain evidence="1 7">S06</strain>
        <strain evidence="2 5">S25</strain>
        <strain evidence="3 8">S33</strain>
        <strain evidence="4 6">S43</strain>
    </source>
</reference>
<comment type="caution">
    <text evidence="2">The sequence shown here is derived from an EMBL/GenBank/DDBJ whole genome shotgun (WGS) entry which is preliminary data.</text>
</comment>
<evidence type="ECO:0000313" key="3">
    <source>
        <dbReference type="EMBL" id="GFP27200.1"/>
    </source>
</evidence>
<evidence type="ECO:0000313" key="5">
    <source>
        <dbReference type="Proteomes" id="UP000543224"/>
    </source>
</evidence>
<dbReference type="EMBL" id="BLRX01000040">
    <property type="protein sequence ID" value="GFP25114.1"/>
    <property type="molecule type" value="Genomic_DNA"/>
</dbReference>
<dbReference type="AlphaFoldDB" id="A0A6V8P0B5"/>
<gene>
    <name evidence="1" type="ORF">HKBW3S06_00896</name>
    <name evidence="2" type="ORF">HKBW3S25_00564</name>
    <name evidence="3" type="ORF">HKBW3S33_00614</name>
    <name evidence="4" type="ORF">HKBW3S43_00602</name>
</gene>
<evidence type="ECO:0000313" key="8">
    <source>
        <dbReference type="Proteomes" id="UP000591948"/>
    </source>
</evidence>
<organism evidence="2 5">
    <name type="scientific">Candidatus Hakubella thermalkaliphila</name>
    <dbReference type="NCBI Taxonomy" id="2754717"/>
    <lineage>
        <taxon>Bacteria</taxon>
        <taxon>Bacillati</taxon>
        <taxon>Actinomycetota</taxon>
        <taxon>Actinomycetota incertae sedis</taxon>
        <taxon>Candidatus Hakubellales</taxon>
        <taxon>Candidatus Hakubellaceae</taxon>
        <taxon>Candidatus Hakubella</taxon>
    </lineage>
</organism>
<dbReference type="EMBL" id="BLSB01000025">
    <property type="protein sequence ID" value="GFP34810.1"/>
    <property type="molecule type" value="Genomic_DNA"/>
</dbReference>
<dbReference type="Proteomes" id="UP000580051">
    <property type="component" value="Unassembled WGS sequence"/>
</dbReference>
<evidence type="ECO:0000313" key="4">
    <source>
        <dbReference type="EMBL" id="GFP34810.1"/>
    </source>
</evidence>
<sequence>MTKAEAVLENLARDFRFDKETLLKESLKSFLEKKLVEVQAEIFKLGGKYGVKSSKEIDRKYEEGGLEEKDTWEDFFRLDHLEYRRDRIAKMLKELN</sequence>
<evidence type="ECO:0000313" key="2">
    <source>
        <dbReference type="EMBL" id="GFP25114.1"/>
    </source>
</evidence>
<protein>
    <submittedName>
        <fullName evidence="2">Uncharacterized protein</fullName>
    </submittedName>
</protein>
<accession>A0A6V8P0B5</accession>
<evidence type="ECO:0000313" key="7">
    <source>
        <dbReference type="Proteomes" id="UP000580051"/>
    </source>
</evidence>
<keyword evidence="8" id="KW-1185">Reference proteome</keyword>
<dbReference type="Proteomes" id="UP000591948">
    <property type="component" value="Unassembled WGS sequence"/>
</dbReference>
<dbReference type="RefSeq" id="WP_176226776.1">
    <property type="nucleotide sequence ID" value="NZ_BLRV01000080.1"/>
</dbReference>
<dbReference type="EMBL" id="BLRY01000020">
    <property type="protein sequence ID" value="GFP27200.1"/>
    <property type="molecule type" value="Genomic_DNA"/>
</dbReference>
<name>A0A6V8P0B5_9ACTN</name>
<evidence type="ECO:0000313" key="6">
    <source>
        <dbReference type="Proteomes" id="UP000576480"/>
    </source>
</evidence>
<dbReference type="Proteomes" id="UP000543224">
    <property type="component" value="Unassembled WGS sequence"/>
</dbReference>
<proteinExistence type="predicted"/>
<dbReference type="EMBL" id="BLRV01000080">
    <property type="protein sequence ID" value="GFP21669.1"/>
    <property type="molecule type" value="Genomic_DNA"/>
</dbReference>
<evidence type="ECO:0000313" key="1">
    <source>
        <dbReference type="EMBL" id="GFP21669.1"/>
    </source>
</evidence>